<dbReference type="InterPro" id="IPR029035">
    <property type="entry name" value="DHS-like_NAD/FAD-binding_dom"/>
</dbReference>
<feature type="binding site" evidence="4">
    <location>
        <position position="124"/>
    </location>
    <ligand>
        <name>Zn(2+)</name>
        <dbReference type="ChEBI" id="CHEBI:29105"/>
    </ligand>
</feature>
<accession>C0QFN4</accession>
<evidence type="ECO:0000256" key="1">
    <source>
        <dbReference type="ARBA" id="ARBA00012928"/>
    </source>
</evidence>
<name>C0QFN4_DESAH</name>
<dbReference type="GO" id="GO:0070403">
    <property type="term" value="F:NAD+ binding"/>
    <property type="evidence" value="ECO:0007669"/>
    <property type="project" value="InterPro"/>
</dbReference>
<dbReference type="Pfam" id="PF02146">
    <property type="entry name" value="SIR2"/>
    <property type="match status" value="1"/>
</dbReference>
<dbReference type="KEGG" id="dat:HRM2_23570"/>
<evidence type="ECO:0000256" key="4">
    <source>
        <dbReference type="PROSITE-ProRule" id="PRU00236"/>
    </source>
</evidence>
<feature type="domain" description="Deacetylase sirtuin-type" evidence="5">
    <location>
        <begin position="1"/>
        <end position="244"/>
    </location>
</feature>
<feature type="binding site" evidence="4">
    <location>
        <position position="148"/>
    </location>
    <ligand>
        <name>Zn(2+)</name>
        <dbReference type="ChEBI" id="CHEBI:29105"/>
    </ligand>
</feature>
<organism evidence="6 7">
    <name type="scientific">Desulforapulum autotrophicum (strain ATCC 43914 / DSM 3382 / VKM B-1955 / HRM2)</name>
    <name type="common">Desulfobacterium autotrophicum</name>
    <dbReference type="NCBI Taxonomy" id="177437"/>
    <lineage>
        <taxon>Bacteria</taxon>
        <taxon>Pseudomonadati</taxon>
        <taxon>Thermodesulfobacteriota</taxon>
        <taxon>Desulfobacteria</taxon>
        <taxon>Desulfobacterales</taxon>
        <taxon>Desulfobacteraceae</taxon>
        <taxon>Desulforapulum</taxon>
    </lineage>
</organism>
<protein>
    <recommendedName>
        <fullName evidence="1">protein acetyllysine N-acetyltransferase</fullName>
        <ecNumber evidence="1">2.3.1.286</ecNumber>
    </recommendedName>
</protein>
<gene>
    <name evidence="6" type="ordered locus">HRM2_23570</name>
</gene>
<dbReference type="CDD" id="cd01407">
    <property type="entry name" value="SIR2-fam"/>
    <property type="match status" value="1"/>
</dbReference>
<dbReference type="GO" id="GO:0017136">
    <property type="term" value="F:histone deacetylase activity, NAD-dependent"/>
    <property type="evidence" value="ECO:0007669"/>
    <property type="project" value="TreeGrafter"/>
</dbReference>
<dbReference type="EMBL" id="CP001087">
    <property type="protein sequence ID" value="ACN15452.1"/>
    <property type="molecule type" value="Genomic_DNA"/>
</dbReference>
<proteinExistence type="predicted"/>
<dbReference type="Gene3D" id="3.40.50.1220">
    <property type="entry name" value="TPP-binding domain"/>
    <property type="match status" value="1"/>
</dbReference>
<dbReference type="InterPro" id="IPR003000">
    <property type="entry name" value="Sirtuin"/>
</dbReference>
<evidence type="ECO:0000313" key="7">
    <source>
        <dbReference type="Proteomes" id="UP000000442"/>
    </source>
</evidence>
<dbReference type="GO" id="GO:0046872">
    <property type="term" value="F:metal ion binding"/>
    <property type="evidence" value="ECO:0007669"/>
    <property type="project" value="UniProtKB-KW"/>
</dbReference>
<dbReference type="InterPro" id="IPR050134">
    <property type="entry name" value="NAD-dep_sirtuin_deacylases"/>
</dbReference>
<evidence type="ECO:0000313" key="6">
    <source>
        <dbReference type="EMBL" id="ACN15452.1"/>
    </source>
</evidence>
<feature type="binding site" evidence="4">
    <location>
        <position position="127"/>
    </location>
    <ligand>
        <name>Zn(2+)</name>
        <dbReference type="ChEBI" id="CHEBI:29105"/>
    </ligand>
</feature>
<dbReference type="STRING" id="177437.HRM2_23570"/>
<reference evidence="6 7" key="1">
    <citation type="journal article" date="2009" name="Environ. Microbiol.">
        <title>Genome sequence of Desulfobacterium autotrophicum HRM2, a marine sulfate reducer oxidizing organic carbon completely to carbon dioxide.</title>
        <authorList>
            <person name="Strittmatter A.W."/>
            <person name="Liesegang H."/>
            <person name="Rabus R."/>
            <person name="Decker I."/>
            <person name="Amann J."/>
            <person name="Andres S."/>
            <person name="Henne A."/>
            <person name="Fricke W.F."/>
            <person name="Martinez-Arias R."/>
            <person name="Bartels D."/>
            <person name="Goesmann A."/>
            <person name="Krause L."/>
            <person name="Puehler A."/>
            <person name="Klenk H.P."/>
            <person name="Richter M."/>
            <person name="Schuler M."/>
            <person name="Gloeckner F.O."/>
            <person name="Meyerdierks A."/>
            <person name="Gottschalk G."/>
            <person name="Amann R."/>
        </authorList>
    </citation>
    <scope>NUCLEOTIDE SEQUENCE [LARGE SCALE GENOMIC DNA]</scope>
    <source>
        <strain evidence="7">ATCC 43914 / DSM 3382 / HRM2</strain>
    </source>
</reference>
<evidence type="ECO:0000256" key="2">
    <source>
        <dbReference type="ARBA" id="ARBA00022679"/>
    </source>
</evidence>
<dbReference type="InterPro" id="IPR026591">
    <property type="entry name" value="Sirtuin_cat_small_dom_sf"/>
</dbReference>
<keyword evidence="3" id="KW-0520">NAD</keyword>
<dbReference type="Gene3D" id="3.30.1600.10">
    <property type="entry name" value="SIR2/SIRT2 'Small Domain"/>
    <property type="match status" value="1"/>
</dbReference>
<dbReference type="EC" id="2.3.1.286" evidence="1"/>
<dbReference type="eggNOG" id="COG0846">
    <property type="taxonomic scope" value="Bacteria"/>
</dbReference>
<dbReference type="AlphaFoldDB" id="C0QFN4"/>
<keyword evidence="4" id="KW-0862">Zinc</keyword>
<dbReference type="PROSITE" id="PS50305">
    <property type="entry name" value="SIRTUIN"/>
    <property type="match status" value="1"/>
</dbReference>
<feature type="binding site" evidence="4">
    <location>
        <position position="145"/>
    </location>
    <ligand>
        <name>Zn(2+)</name>
        <dbReference type="ChEBI" id="CHEBI:29105"/>
    </ligand>
</feature>
<dbReference type="PANTHER" id="PTHR11085">
    <property type="entry name" value="NAD-DEPENDENT PROTEIN DEACYLASE SIRTUIN-5, MITOCHONDRIAL-RELATED"/>
    <property type="match status" value="1"/>
</dbReference>
<dbReference type="PANTHER" id="PTHR11085:SF11">
    <property type="entry name" value="NAD-DEPENDENT PROTEIN DEACETYLASE"/>
    <property type="match status" value="1"/>
</dbReference>
<dbReference type="NCBIfam" id="NF001753">
    <property type="entry name" value="PRK00481.1-3"/>
    <property type="match status" value="1"/>
</dbReference>
<evidence type="ECO:0000256" key="3">
    <source>
        <dbReference type="ARBA" id="ARBA00023027"/>
    </source>
</evidence>
<sequence>MYAKAAMMIKSARRCVAFTGAGISVESGIPPFRGENGLWNRYDPATFDIEYFLSHSTQSWEVMRDVFYNLFSGIKPNTAHYSLAELEQRGLVKAIITQNVDNLHTEAGSSVVHEFHGSLKRLVCLNCHKSVKVDQTDLAALPPRCDHCRGIMKPDAVFFGESIPEPAHSRSFKECEQADCFVLIGTTGEVAPANLIPRMAKERGAVIIEINTTSSLYTRSITDVFLKNRATLAMEKLMEEIDKL</sequence>
<dbReference type="Proteomes" id="UP000000442">
    <property type="component" value="Chromosome"/>
</dbReference>
<keyword evidence="4" id="KW-0479">Metal-binding</keyword>
<feature type="active site" description="Proton acceptor" evidence="4">
    <location>
        <position position="116"/>
    </location>
</feature>
<dbReference type="HOGENOM" id="CLU_023643_3_1_7"/>
<keyword evidence="2" id="KW-0808">Transferase</keyword>
<dbReference type="InterPro" id="IPR026590">
    <property type="entry name" value="Ssirtuin_cat_dom"/>
</dbReference>
<dbReference type="SUPFAM" id="SSF52467">
    <property type="entry name" value="DHS-like NAD/FAD-binding domain"/>
    <property type="match status" value="1"/>
</dbReference>
<dbReference type="RefSeq" id="WP_015904220.1">
    <property type="nucleotide sequence ID" value="NC_012108.1"/>
</dbReference>
<keyword evidence="7" id="KW-1185">Reference proteome</keyword>
<evidence type="ECO:0000259" key="5">
    <source>
        <dbReference type="PROSITE" id="PS50305"/>
    </source>
</evidence>
<dbReference type="OrthoDB" id="9800582at2"/>